<reference evidence="2 3" key="1">
    <citation type="submission" date="2016-02" db="EMBL/GenBank/DDBJ databases">
        <title>Comparative genomic and transcriptomic foundation for Pichia pastoris.</title>
        <authorList>
            <person name="Love K.R."/>
            <person name="Shah K.A."/>
            <person name="Whittaker C.A."/>
            <person name="Wu J."/>
            <person name="Bartlett M.C."/>
            <person name="Ma D."/>
            <person name="Leeson R.L."/>
            <person name="Priest M."/>
            <person name="Young S.K."/>
            <person name="Love J.C."/>
        </authorList>
    </citation>
    <scope>NUCLEOTIDE SEQUENCE [LARGE SCALE GENOMIC DNA]</scope>
    <source>
        <strain evidence="2 3">ATCC 28485</strain>
    </source>
</reference>
<proteinExistence type="predicted"/>
<dbReference type="AlphaFoldDB" id="A0A1B2J5G5"/>
<protein>
    <submittedName>
        <fullName evidence="2">BA75_01268T0</fullName>
    </submittedName>
</protein>
<dbReference type="Gene3D" id="6.20.20.10">
    <property type="match status" value="1"/>
</dbReference>
<feature type="region of interest" description="Disordered" evidence="1">
    <location>
        <begin position="1"/>
        <end position="29"/>
    </location>
</feature>
<gene>
    <name evidence="2" type="primary">HUA1</name>
    <name evidence="2" type="ORF">ATY40_BA7501268</name>
</gene>
<evidence type="ECO:0000313" key="3">
    <source>
        <dbReference type="Proteomes" id="UP000094565"/>
    </source>
</evidence>
<dbReference type="GO" id="GO:0005737">
    <property type="term" value="C:cytoplasm"/>
    <property type="evidence" value="ECO:0007669"/>
    <property type="project" value="TreeGrafter"/>
</dbReference>
<dbReference type="EMBL" id="CP014584">
    <property type="protein sequence ID" value="ANZ73223.1"/>
    <property type="molecule type" value="Genomic_DNA"/>
</dbReference>
<feature type="compositionally biased region" description="Pro residues" evidence="1">
    <location>
        <begin position="72"/>
        <end position="85"/>
    </location>
</feature>
<dbReference type="PANTHER" id="PTHR28031:SF1">
    <property type="entry name" value="PROLINE-RICH PROTEIN HUA1"/>
    <property type="match status" value="1"/>
</dbReference>
<feature type="compositionally biased region" description="Polar residues" evidence="1">
    <location>
        <begin position="18"/>
        <end position="29"/>
    </location>
</feature>
<dbReference type="InterPro" id="IPR038910">
    <property type="entry name" value="Hua1-like"/>
</dbReference>
<name>A0A1B2J5G5_PICPA</name>
<organism evidence="2 3">
    <name type="scientific">Komagataella pastoris</name>
    <name type="common">Yeast</name>
    <name type="synonym">Pichia pastoris</name>
    <dbReference type="NCBI Taxonomy" id="4922"/>
    <lineage>
        <taxon>Eukaryota</taxon>
        <taxon>Fungi</taxon>
        <taxon>Dikarya</taxon>
        <taxon>Ascomycota</taxon>
        <taxon>Saccharomycotina</taxon>
        <taxon>Pichiomycetes</taxon>
        <taxon>Pichiales</taxon>
        <taxon>Pichiaceae</taxon>
        <taxon>Komagataella</taxon>
    </lineage>
</organism>
<dbReference type="Proteomes" id="UP000094565">
    <property type="component" value="Chromosome 1"/>
</dbReference>
<keyword evidence="3" id="KW-1185">Reference proteome</keyword>
<evidence type="ECO:0000313" key="2">
    <source>
        <dbReference type="EMBL" id="ANZ73223.1"/>
    </source>
</evidence>
<dbReference type="PANTHER" id="PTHR28031">
    <property type="entry name" value="PROLINE-RICH PROTEIN HUA1"/>
    <property type="match status" value="1"/>
</dbReference>
<evidence type="ECO:0000256" key="1">
    <source>
        <dbReference type="SAM" id="MobiDB-lite"/>
    </source>
</evidence>
<feature type="region of interest" description="Disordered" evidence="1">
    <location>
        <begin position="66"/>
        <end position="85"/>
    </location>
</feature>
<dbReference type="OrthoDB" id="2405700at2759"/>
<sequence length="170" mass="19009">MPKETPPLPPSYEESQADSRSPESLYTNNLSLPWRYPRGYYCKKCNNSGYKLKNSKPCSTCWSKFEPKKRPSPVPPKPAPMSPPPPPNVFYPPPAPSPIPPVIPVSGVPLQYYPNQPQPYILPPRMVQPGDPAIGGILCYKCNGDGYRYNFFLERETCTKCGGIGRVNSY</sequence>
<feature type="compositionally biased region" description="Pro residues" evidence="1">
    <location>
        <begin position="1"/>
        <end position="10"/>
    </location>
</feature>
<accession>A0A1B2J5G5</accession>